<dbReference type="InterPro" id="IPR037518">
    <property type="entry name" value="MPN"/>
</dbReference>
<evidence type="ECO:0000313" key="4">
    <source>
        <dbReference type="EMBL" id="CAD8910014.1"/>
    </source>
</evidence>
<feature type="domain" description="MPN" evidence="3">
    <location>
        <begin position="3"/>
        <end position="138"/>
    </location>
</feature>
<dbReference type="EMBL" id="HBFS01004808">
    <property type="protein sequence ID" value="CAD8910014.1"/>
    <property type="molecule type" value="Transcribed_RNA"/>
</dbReference>
<name>A0A7S1G5B6_9STRA</name>
<accession>A0A7S1G5B6</accession>
<organism evidence="4">
    <name type="scientific">Bicosoecida sp. CB-2014</name>
    <dbReference type="NCBI Taxonomy" id="1486930"/>
    <lineage>
        <taxon>Eukaryota</taxon>
        <taxon>Sar</taxon>
        <taxon>Stramenopiles</taxon>
        <taxon>Bigyra</taxon>
        <taxon>Opalozoa</taxon>
        <taxon>Bicosoecida</taxon>
    </lineage>
</organism>
<evidence type="ECO:0000256" key="1">
    <source>
        <dbReference type="ARBA" id="ARBA00007461"/>
    </source>
</evidence>
<reference evidence="4" key="1">
    <citation type="submission" date="2021-01" db="EMBL/GenBank/DDBJ databases">
        <authorList>
            <person name="Corre E."/>
            <person name="Pelletier E."/>
            <person name="Niang G."/>
            <person name="Scheremetjew M."/>
            <person name="Finn R."/>
            <person name="Kale V."/>
            <person name="Holt S."/>
            <person name="Cochrane G."/>
            <person name="Meng A."/>
            <person name="Brown T."/>
            <person name="Cohen L."/>
        </authorList>
    </citation>
    <scope>NUCLEOTIDE SEQUENCE</scope>
    <source>
        <strain evidence="4">Ms1</strain>
    </source>
</reference>
<dbReference type="InterPro" id="IPR005366">
    <property type="entry name" value="EMC8/9"/>
</dbReference>
<dbReference type="PANTHER" id="PTHR12941:SF10">
    <property type="entry name" value="ER MEMBRANE PROTEIN COMPLEX SUBUNIT 8_9 HOMOLOG"/>
    <property type="match status" value="1"/>
</dbReference>
<comment type="similarity">
    <text evidence="1">Belongs to the EMC8/EMC9 family.</text>
</comment>
<dbReference type="PANTHER" id="PTHR12941">
    <property type="entry name" value="ER MEMBRANE PROTEIN COMPLEX"/>
    <property type="match status" value="1"/>
</dbReference>
<evidence type="ECO:0000259" key="3">
    <source>
        <dbReference type="PROSITE" id="PS50249"/>
    </source>
</evidence>
<feature type="compositionally biased region" description="Basic and acidic residues" evidence="2">
    <location>
        <begin position="204"/>
        <end position="221"/>
    </location>
</feature>
<protein>
    <recommendedName>
        <fullName evidence="3">MPN domain-containing protein</fullName>
    </recommendedName>
</protein>
<evidence type="ECO:0000256" key="2">
    <source>
        <dbReference type="SAM" id="MobiDB-lite"/>
    </source>
</evidence>
<dbReference type="CDD" id="cd08060">
    <property type="entry name" value="MPN_UPF0172"/>
    <property type="match status" value="1"/>
</dbReference>
<dbReference type="GO" id="GO:0072546">
    <property type="term" value="C:EMC complex"/>
    <property type="evidence" value="ECO:0007669"/>
    <property type="project" value="InterPro"/>
</dbReference>
<dbReference type="AlphaFoldDB" id="A0A7S1G5B6"/>
<sequence length="221" mass="23306">MAAVISTAAWLKVFLHAAKHEASEVNGLLMGVSMPTGGGRPRVVVEDAVPLFHHPTTAPMLEAATLMAEEWGAAQAPKLAVVGYYHANKRAKTHVLSPVAQRVADKVEANCPGAAIVLLDPDMIVSEPERALRLCAASTSGSDEGSWAPSDRSLKPRDPTTATAKTLAEHLAEGGPVDRVVDFDDHFDDVGADWRNPGLVTVAEEARGGEGGSESKGDEER</sequence>
<feature type="region of interest" description="Disordered" evidence="2">
    <location>
        <begin position="190"/>
        <end position="221"/>
    </location>
</feature>
<feature type="region of interest" description="Disordered" evidence="2">
    <location>
        <begin position="136"/>
        <end position="161"/>
    </location>
</feature>
<gene>
    <name evidence="4" type="ORF">BSP0115_LOCUS3218</name>
</gene>
<dbReference type="Gene3D" id="3.40.140.10">
    <property type="entry name" value="Cytidine Deaminase, domain 2"/>
    <property type="match status" value="1"/>
</dbReference>
<dbReference type="PROSITE" id="PS50249">
    <property type="entry name" value="MPN"/>
    <property type="match status" value="1"/>
</dbReference>
<proteinExistence type="inferred from homology"/>
<dbReference type="Pfam" id="PF03665">
    <property type="entry name" value="UPF0172"/>
    <property type="match status" value="1"/>
</dbReference>